<dbReference type="PANTHER" id="PTHR42724:SF1">
    <property type="entry name" value="TETRAACYLDISACCHARIDE 4'-KINASE, MITOCHONDRIAL-RELATED"/>
    <property type="match status" value="1"/>
</dbReference>
<organism evidence="14 15">
    <name type="scientific">Pontibacter rugosus</name>
    <dbReference type="NCBI Taxonomy" id="1745966"/>
    <lineage>
        <taxon>Bacteria</taxon>
        <taxon>Pseudomonadati</taxon>
        <taxon>Bacteroidota</taxon>
        <taxon>Cytophagia</taxon>
        <taxon>Cytophagales</taxon>
        <taxon>Hymenobacteraceae</taxon>
        <taxon>Pontibacter</taxon>
    </lineage>
</organism>
<reference evidence="15" key="1">
    <citation type="journal article" date="2019" name="Int. J. Syst. Evol. Microbiol.">
        <title>The Global Catalogue of Microorganisms (GCM) 10K type strain sequencing project: providing services to taxonomists for standard genome sequencing and annotation.</title>
        <authorList>
            <consortium name="The Broad Institute Genomics Platform"/>
            <consortium name="The Broad Institute Genome Sequencing Center for Infectious Disease"/>
            <person name="Wu L."/>
            <person name="Ma J."/>
        </authorList>
    </citation>
    <scope>NUCLEOTIDE SEQUENCE [LARGE SCALE GENOMIC DNA]</scope>
    <source>
        <strain evidence="15">JCM 31319</strain>
    </source>
</reference>
<dbReference type="HAMAP" id="MF_00409">
    <property type="entry name" value="LpxK"/>
    <property type="match status" value="1"/>
</dbReference>
<keyword evidence="8 13" id="KW-0547">Nucleotide-binding</keyword>
<dbReference type="InterPro" id="IPR027417">
    <property type="entry name" value="P-loop_NTPase"/>
</dbReference>
<keyword evidence="11 13" id="KW-0443">Lipid metabolism</keyword>
<keyword evidence="7 13" id="KW-0808">Transferase</keyword>
<evidence type="ECO:0000256" key="5">
    <source>
        <dbReference type="ARBA" id="ARBA00022516"/>
    </source>
</evidence>
<evidence type="ECO:0000313" key="14">
    <source>
        <dbReference type="EMBL" id="MFD1186343.1"/>
    </source>
</evidence>
<protein>
    <recommendedName>
        <fullName evidence="4 13">Tetraacyldisaccharide 4'-kinase</fullName>
        <ecNumber evidence="3 13">2.7.1.130</ecNumber>
    </recommendedName>
    <alternativeName>
        <fullName evidence="12 13">Lipid A 4'-kinase</fullName>
    </alternativeName>
</protein>
<evidence type="ECO:0000256" key="8">
    <source>
        <dbReference type="ARBA" id="ARBA00022741"/>
    </source>
</evidence>
<accession>A0ABW3SN72</accession>
<dbReference type="EMBL" id="JBHTLD010000064">
    <property type="protein sequence ID" value="MFD1186343.1"/>
    <property type="molecule type" value="Genomic_DNA"/>
</dbReference>
<evidence type="ECO:0000256" key="4">
    <source>
        <dbReference type="ARBA" id="ARBA00016436"/>
    </source>
</evidence>
<comment type="catalytic activity">
    <reaction evidence="13">
        <text>a lipid A disaccharide + ATP = a lipid IVA + ADP + H(+)</text>
        <dbReference type="Rhea" id="RHEA:67840"/>
        <dbReference type="ChEBI" id="CHEBI:15378"/>
        <dbReference type="ChEBI" id="CHEBI:30616"/>
        <dbReference type="ChEBI" id="CHEBI:176343"/>
        <dbReference type="ChEBI" id="CHEBI:176425"/>
        <dbReference type="ChEBI" id="CHEBI:456216"/>
        <dbReference type="EC" id="2.7.1.130"/>
    </reaction>
</comment>
<evidence type="ECO:0000256" key="6">
    <source>
        <dbReference type="ARBA" id="ARBA00022556"/>
    </source>
</evidence>
<dbReference type="PANTHER" id="PTHR42724">
    <property type="entry name" value="TETRAACYLDISACCHARIDE 4'-KINASE"/>
    <property type="match status" value="1"/>
</dbReference>
<keyword evidence="15" id="KW-1185">Reference proteome</keyword>
<evidence type="ECO:0000256" key="10">
    <source>
        <dbReference type="ARBA" id="ARBA00022840"/>
    </source>
</evidence>
<dbReference type="Proteomes" id="UP001597094">
    <property type="component" value="Unassembled WGS sequence"/>
</dbReference>
<evidence type="ECO:0000256" key="3">
    <source>
        <dbReference type="ARBA" id="ARBA00012071"/>
    </source>
</evidence>
<evidence type="ECO:0000313" key="15">
    <source>
        <dbReference type="Proteomes" id="UP001597094"/>
    </source>
</evidence>
<evidence type="ECO:0000256" key="1">
    <source>
        <dbReference type="ARBA" id="ARBA00002274"/>
    </source>
</evidence>
<keyword evidence="10 13" id="KW-0067">ATP-binding</keyword>
<proteinExistence type="inferred from homology"/>
<keyword evidence="9 13" id="KW-0418">Kinase</keyword>
<evidence type="ECO:0000256" key="12">
    <source>
        <dbReference type="ARBA" id="ARBA00029757"/>
    </source>
</evidence>
<feature type="binding site" evidence="13">
    <location>
        <begin position="48"/>
        <end position="55"/>
    </location>
    <ligand>
        <name>ATP</name>
        <dbReference type="ChEBI" id="CHEBI:30616"/>
    </ligand>
</feature>
<dbReference type="Pfam" id="PF02606">
    <property type="entry name" value="LpxK"/>
    <property type="match status" value="1"/>
</dbReference>
<evidence type="ECO:0000256" key="2">
    <source>
        <dbReference type="ARBA" id="ARBA00004870"/>
    </source>
</evidence>
<comment type="similarity">
    <text evidence="13">Belongs to the LpxK family.</text>
</comment>
<comment type="pathway">
    <text evidence="2 13">Glycolipid biosynthesis; lipid IV(A) biosynthesis; lipid IV(A) from (3R)-3-hydroxytetradecanoyl-[acyl-carrier-protein] and UDP-N-acetyl-alpha-D-glucosamine: step 6/6.</text>
</comment>
<keyword evidence="5 13" id="KW-0444">Lipid biosynthesis</keyword>
<sequence length="348" mass="39361">MYKSAQILLRPFAALYEGITRLRNYLYDQRIMQSRSFELPVIAVGNLTVGGTGKTPHVEYLLRLLQQYKVATLSRGYKRQSKGFILADAQATPSLIGDEPYQYFADFKDVKVAVCEKRVKGIEELRTKVPDLQVVVLDDAMQHRPVQPSLNMLITDINRPFYKDLVLPAGRLRESRSGANRADIIVVSKCAPGMDEQAMAQVKHQVYKYTAADVPVFFSTFAYGKPVAIGSSKTLATEVVLLTGIANAEPLKKYLASQAYQVVEHQAYPDHHHYTSENLEELHKLLQKPAYRAAIILTTRKDAVKLTDASLKEQTAQLPIFYVPIEVQFLAEQDKFDQLIVQHVEEFR</sequence>
<dbReference type="EC" id="2.7.1.130" evidence="3 13"/>
<dbReference type="InterPro" id="IPR003758">
    <property type="entry name" value="LpxK"/>
</dbReference>
<name>A0ABW3SN72_9BACT</name>
<evidence type="ECO:0000256" key="7">
    <source>
        <dbReference type="ARBA" id="ARBA00022679"/>
    </source>
</evidence>
<evidence type="ECO:0000256" key="11">
    <source>
        <dbReference type="ARBA" id="ARBA00023098"/>
    </source>
</evidence>
<comment type="caution">
    <text evidence="14">The sequence shown here is derived from an EMBL/GenBank/DDBJ whole genome shotgun (WGS) entry which is preliminary data.</text>
</comment>
<dbReference type="SUPFAM" id="SSF52540">
    <property type="entry name" value="P-loop containing nucleoside triphosphate hydrolases"/>
    <property type="match status" value="1"/>
</dbReference>
<dbReference type="RefSeq" id="WP_377525995.1">
    <property type="nucleotide sequence ID" value="NZ_JBHTLD010000064.1"/>
</dbReference>
<evidence type="ECO:0000256" key="13">
    <source>
        <dbReference type="HAMAP-Rule" id="MF_00409"/>
    </source>
</evidence>
<dbReference type="GO" id="GO:0009029">
    <property type="term" value="F:lipid-A 4'-kinase activity"/>
    <property type="evidence" value="ECO:0007669"/>
    <property type="project" value="UniProtKB-EC"/>
</dbReference>
<keyword evidence="6 13" id="KW-0441">Lipid A biosynthesis</keyword>
<dbReference type="NCBIfam" id="TIGR00682">
    <property type="entry name" value="lpxK"/>
    <property type="match status" value="1"/>
</dbReference>
<comment type="function">
    <text evidence="1 13">Transfers the gamma-phosphate of ATP to the 4'-position of a tetraacyldisaccharide 1-phosphate intermediate (termed DS-1-P) to form tetraacyldisaccharide 1,4'-bis-phosphate (lipid IVA).</text>
</comment>
<evidence type="ECO:0000256" key="9">
    <source>
        <dbReference type="ARBA" id="ARBA00022777"/>
    </source>
</evidence>
<gene>
    <name evidence="13 14" type="primary">lpxK</name>
    <name evidence="14" type="ORF">ACFQ2O_09015</name>
</gene>